<reference evidence="1 2" key="2">
    <citation type="journal article" date="2024" name="Microb. Biotechnol.">
        <title>The involvement of multiple ABC transporters in daunorubicin efflux in Streptomyces coeruleorubidus.</title>
        <authorList>
            <person name="Dong J."/>
            <person name="Ning J."/>
            <person name="Tian Y."/>
            <person name="Li H."/>
            <person name="Chen H."/>
            <person name="Guan W."/>
        </authorList>
    </citation>
    <scope>NUCLEOTIDE SEQUENCE [LARGE SCALE GENOMIC DNA]</scope>
    <source>
        <strain evidence="1 2">CICC 11043</strain>
    </source>
</reference>
<dbReference type="EMBL" id="CP137524">
    <property type="protein sequence ID" value="WOT36882.1"/>
    <property type="molecule type" value="Genomic_DNA"/>
</dbReference>
<dbReference type="Proteomes" id="UP001305002">
    <property type="component" value="Chromosome"/>
</dbReference>
<dbReference type="RefSeq" id="WP_190146792.1">
    <property type="nucleotide sequence ID" value="NZ_BMTB01000001.1"/>
</dbReference>
<organism evidence="1 2">
    <name type="scientific">Streptomyces coeruleorubidus</name>
    <dbReference type="NCBI Taxonomy" id="116188"/>
    <lineage>
        <taxon>Bacteria</taxon>
        <taxon>Bacillati</taxon>
        <taxon>Actinomycetota</taxon>
        <taxon>Actinomycetes</taxon>
        <taxon>Kitasatosporales</taxon>
        <taxon>Streptomycetaceae</taxon>
        <taxon>Streptomyces</taxon>
    </lineage>
</organism>
<dbReference type="GeneID" id="91417474"/>
<proteinExistence type="predicted"/>
<accession>A0ABZ0KFV5</accession>
<sequence>MFVPVEPVPESAPGLVWHRDAETAAVREFARPLAGQGVSLGDTKVVA</sequence>
<name>A0ABZ0KFV5_STRC4</name>
<protein>
    <submittedName>
        <fullName evidence="1">Uncharacterized protein</fullName>
    </submittedName>
</protein>
<evidence type="ECO:0000313" key="1">
    <source>
        <dbReference type="EMBL" id="WOT36882.1"/>
    </source>
</evidence>
<evidence type="ECO:0000313" key="2">
    <source>
        <dbReference type="Proteomes" id="UP001305002"/>
    </source>
</evidence>
<gene>
    <name evidence="1" type="ORF">R5U08_23345</name>
</gene>
<reference evidence="1 2" key="1">
    <citation type="journal article" date="2021" name="J. Microbiol. Biotechnol.">
        <title>An Efficient Markerless Deletion System Suitable for the Industrial Strains of Streptomyces.</title>
        <authorList>
            <person name="Dong J."/>
            <person name="Wei J."/>
            <person name="Li H."/>
            <person name="Zhao S."/>
            <person name="Guan W."/>
        </authorList>
    </citation>
    <scope>NUCLEOTIDE SEQUENCE [LARGE SCALE GENOMIC DNA]</scope>
    <source>
        <strain evidence="1 2">CICC 11043</strain>
    </source>
</reference>
<keyword evidence="2" id="KW-1185">Reference proteome</keyword>